<dbReference type="RefSeq" id="WP_097883091.1">
    <property type="nucleotide sequence ID" value="NZ_JBALNA010000155.1"/>
</dbReference>
<dbReference type="Proteomes" id="UP000224044">
    <property type="component" value="Unassembled WGS sequence"/>
</dbReference>
<protein>
    <recommendedName>
        <fullName evidence="2">Helicase superfamily 3 single-stranded DNA/RNA virus domain-containing protein</fullName>
    </recommendedName>
</protein>
<proteinExistence type="predicted"/>
<dbReference type="Pfam" id="PF00910">
    <property type="entry name" value="RNA_helicase"/>
    <property type="match status" value="1"/>
</dbReference>
<dbReference type="SUPFAM" id="SSF52540">
    <property type="entry name" value="P-loop containing nucleoside triphosphate hydrolases"/>
    <property type="match status" value="1"/>
</dbReference>
<dbReference type="Gene3D" id="3.40.50.300">
    <property type="entry name" value="P-loop containing nucleotide triphosphate hydrolases"/>
    <property type="match status" value="1"/>
</dbReference>
<evidence type="ECO:0000259" key="2">
    <source>
        <dbReference type="Pfam" id="PF00910"/>
    </source>
</evidence>
<evidence type="ECO:0000313" key="3">
    <source>
        <dbReference type="EMBL" id="PHE09238.1"/>
    </source>
</evidence>
<dbReference type="GO" id="GO:0003724">
    <property type="term" value="F:RNA helicase activity"/>
    <property type="evidence" value="ECO:0007669"/>
    <property type="project" value="InterPro"/>
</dbReference>
<keyword evidence="1" id="KW-0175">Coiled coil</keyword>
<dbReference type="InterPro" id="IPR027417">
    <property type="entry name" value="P-loop_NTPase"/>
</dbReference>
<reference evidence="3 4" key="1">
    <citation type="submission" date="2017-09" db="EMBL/GenBank/DDBJ databases">
        <title>Large-scale bioinformatics analysis of Bacillus genomes uncovers conserved roles of natural products in bacterial physiology.</title>
        <authorList>
            <consortium name="Agbiome Team Llc"/>
            <person name="Bleich R.M."/>
            <person name="Grubbs K.J."/>
            <person name="Santa Maria K.C."/>
            <person name="Allen S.E."/>
            <person name="Farag S."/>
            <person name="Shank E.A."/>
            <person name="Bowers A."/>
        </authorList>
    </citation>
    <scope>NUCLEOTIDE SEQUENCE [LARGE SCALE GENOMIC DNA]</scope>
    <source>
        <strain evidence="3 4">AFS042148</strain>
    </source>
</reference>
<feature type="domain" description="Helicase superfamily 3 single-stranded DNA/RNA virus" evidence="2">
    <location>
        <begin position="227"/>
        <end position="296"/>
    </location>
</feature>
<evidence type="ECO:0000256" key="1">
    <source>
        <dbReference type="SAM" id="Coils"/>
    </source>
</evidence>
<dbReference type="AlphaFoldDB" id="A0AAP8F0D6"/>
<comment type="caution">
    <text evidence="3">The sequence shown here is derived from an EMBL/GenBank/DDBJ whole genome shotgun (WGS) entry which is preliminary data.</text>
</comment>
<organism evidence="3 4">
    <name type="scientific">Bacillus toyonensis</name>
    <dbReference type="NCBI Taxonomy" id="155322"/>
    <lineage>
        <taxon>Bacteria</taxon>
        <taxon>Bacillati</taxon>
        <taxon>Bacillota</taxon>
        <taxon>Bacilli</taxon>
        <taxon>Bacillales</taxon>
        <taxon>Bacillaceae</taxon>
        <taxon>Bacillus</taxon>
        <taxon>Bacillus cereus group</taxon>
    </lineage>
</organism>
<accession>A0AAP8F0D6</accession>
<feature type="coiled-coil region" evidence="1">
    <location>
        <begin position="286"/>
        <end position="313"/>
    </location>
</feature>
<dbReference type="GO" id="GO:0003723">
    <property type="term" value="F:RNA binding"/>
    <property type="evidence" value="ECO:0007669"/>
    <property type="project" value="InterPro"/>
</dbReference>
<name>A0AAP8F0D6_9BACI</name>
<evidence type="ECO:0000313" key="4">
    <source>
        <dbReference type="Proteomes" id="UP000224044"/>
    </source>
</evidence>
<gene>
    <name evidence="3" type="ORF">COF62_21605</name>
</gene>
<dbReference type="EMBL" id="NUSY01000033">
    <property type="protein sequence ID" value="PHE09238.1"/>
    <property type="molecule type" value="Genomic_DNA"/>
</dbReference>
<dbReference type="InterPro" id="IPR000605">
    <property type="entry name" value="Helicase_SF3_ssDNA/RNA_vir"/>
</dbReference>
<sequence>MNKNQLELLKLPIYFQKILTDNEYGINEEGDLLLTKNEKQNKVCNFLPILTQIIYKESNGVYEEYKYIFEGVIKGRERLPRIEVFTKDLNNKKWIKNWNPFCKLYPKIQENFELILDFVYLLSKEVNKSIEFDSIGWNVYNNKWVYLYSNGSYPSILENNLQAKTSVQGFDLLANPNLSEEKAFKHTLEMLDLCDPKLTYSLLCFLLTSLLTTPLTQTKDLSPNFSLWIYGRSGTGKTSIAELFSKVFDKTNMLRVDAFRNTMKKASLDYKDCVLILDDFGTSKNKNDENNTMAKVENMIRSLSDKSNSLDNEVVPKGMILFTGEKFIDMNEKNHSTAARLIRVKMDNIFNSTENNFEKVRVEKFTEYKNGLYLQTSIKNYLRWLETKLNNNLLDDYHYDFIKLKKELDVTIHARVVDSITHMIIAFNFYMTYGKEMGFITPEQYIEHCNKAREILMTVLIEQKKAVLPPLVEQFIDVLKKLLIEKKIKVIETVDLIYGSKLNNDNNIYGILDLNKNSLKLQWASVLQFMDDYLSRQENFVPLFSHQGKTLGKLLSSLGYIKFKTYENTNNVTTPYPIISDNKEGRSRVIDFYADKIPEITDIVQELNPKLDLDAFTTAYDQEVNDERHSKKRKKKKEFTYMNLGEETTFKR</sequence>